<feature type="non-terminal residue" evidence="2">
    <location>
        <position position="237"/>
    </location>
</feature>
<feature type="domain" description="TaqI-like C-terminal specificity" evidence="1">
    <location>
        <begin position="179"/>
        <end position="235"/>
    </location>
</feature>
<accession>X1KVE4</accession>
<dbReference type="EMBL" id="BARV01002614">
    <property type="protein sequence ID" value="GAH94134.1"/>
    <property type="molecule type" value="Genomic_DNA"/>
</dbReference>
<dbReference type="Gene3D" id="3.90.220.10">
    <property type="entry name" value="Adenine-n6-DNA-methyltransferase Taqi, Chain A, domain 2"/>
    <property type="match status" value="1"/>
</dbReference>
<comment type="caution">
    <text evidence="2">The sequence shown here is derived from an EMBL/GenBank/DDBJ whole genome shotgun (WGS) entry which is preliminary data.</text>
</comment>
<dbReference type="InterPro" id="IPR023135">
    <property type="entry name" value="N6_DNA_MeTrfase_TaqI_C"/>
</dbReference>
<reference evidence="2" key="1">
    <citation type="journal article" date="2014" name="Front. Microbiol.">
        <title>High frequency of phylogenetically diverse reductive dehalogenase-homologous genes in deep subseafloor sedimentary metagenomes.</title>
        <authorList>
            <person name="Kawai M."/>
            <person name="Futagami T."/>
            <person name="Toyoda A."/>
            <person name="Takaki Y."/>
            <person name="Nishi S."/>
            <person name="Hori S."/>
            <person name="Arai W."/>
            <person name="Tsubouchi T."/>
            <person name="Morono Y."/>
            <person name="Uchiyama I."/>
            <person name="Ito T."/>
            <person name="Fujiyama A."/>
            <person name="Inagaki F."/>
            <person name="Takami H."/>
        </authorList>
    </citation>
    <scope>NUCLEOTIDE SEQUENCE</scope>
    <source>
        <strain evidence="2">Expedition CK06-06</strain>
    </source>
</reference>
<evidence type="ECO:0000313" key="2">
    <source>
        <dbReference type="EMBL" id="GAH94134.1"/>
    </source>
</evidence>
<name>X1KVE4_9ZZZZ</name>
<organism evidence="2">
    <name type="scientific">marine sediment metagenome</name>
    <dbReference type="NCBI Taxonomy" id="412755"/>
    <lineage>
        <taxon>unclassified sequences</taxon>
        <taxon>metagenomes</taxon>
        <taxon>ecological metagenomes</taxon>
    </lineage>
</organism>
<evidence type="ECO:0000259" key="1">
    <source>
        <dbReference type="Pfam" id="PF12950"/>
    </source>
</evidence>
<sequence length="237" mass="27375">MLDEWQIDEILDFGECLFPEVANPICLVRATKGFSECAPPILVAEIEDETGLEGTERHTLPMDILRDDYIVNSSGERSEVARFFVSPHIIALKRRIKGHPVLNEVAVVCDGIQTANILDELFTQMPERQERYLKALRRGESIPGRFGFAEWEGWWVLKPEFTRHLKRPGFNYDSPRRMQCFTSDRKIILRQTEPTIVATIDEAKFLFPNSIFQIIVTKKLLSLEFLLSLLNSKFMRS</sequence>
<dbReference type="InterPro" id="IPR025931">
    <property type="entry name" value="TaqI_C"/>
</dbReference>
<dbReference type="Pfam" id="PF12950">
    <property type="entry name" value="TaqI_C"/>
    <property type="match status" value="1"/>
</dbReference>
<protein>
    <recommendedName>
        <fullName evidence="1">TaqI-like C-terminal specificity domain-containing protein</fullName>
    </recommendedName>
</protein>
<gene>
    <name evidence="2" type="ORF">S06H3_06667</name>
</gene>
<dbReference type="AlphaFoldDB" id="X1KVE4"/>
<proteinExistence type="predicted"/>